<dbReference type="HOGENOM" id="CLU_199467_0_0_2"/>
<dbReference type="STRING" id="228908.NEQ231"/>
<dbReference type="EnsemblBacteria" id="AAR39084">
    <property type="protein sequence ID" value="AAR39084"/>
    <property type="gene ID" value="NEQ231"/>
</dbReference>
<dbReference type="Pfam" id="PF06093">
    <property type="entry name" value="Spt4"/>
    <property type="match status" value="1"/>
</dbReference>
<dbReference type="NCBIfam" id="NF041664">
    <property type="entry name" value="RNAP_arch_Epp"/>
    <property type="match status" value="1"/>
</dbReference>
<dbReference type="HAMAP" id="MF_00949">
    <property type="entry name" value="Spt4_arch"/>
    <property type="match status" value="1"/>
</dbReference>
<reference evidence="4 5" key="1">
    <citation type="journal article" date="2003" name="Proc. Natl. Acad. Sci. U.S.A.">
        <title>The genome of Nanoarchaeum equitans: insights into early archaeal evolution and derived parasitism.</title>
        <authorList>
            <person name="Waters E."/>
            <person name="Hohn M.J."/>
            <person name="Ahel I."/>
            <person name="Graham D.E."/>
            <person name="Adams M.D."/>
            <person name="Barnstead M."/>
            <person name="Beeson K.Y."/>
            <person name="Bibbs L."/>
            <person name="Bolanos R."/>
            <person name="Keller M."/>
            <person name="Kretz K."/>
            <person name="Lin X."/>
            <person name="Mathur E."/>
            <person name="Ni J."/>
            <person name="Podar M."/>
            <person name="Richardson T."/>
            <person name="Sutton G.G."/>
            <person name="Simon M."/>
            <person name="Soll D."/>
            <person name="Stetter K.O."/>
            <person name="Short J.M."/>
            <person name="Noordewier M."/>
        </authorList>
    </citation>
    <scope>NUCLEOTIDE SEQUENCE [LARGE SCALE GENOMIC DNA]</scope>
    <source>
        <strain evidence="4 5">Kin4-M</strain>
    </source>
</reference>
<dbReference type="InterPro" id="IPR022800">
    <property type="entry name" value="Spt4/RpoE2_Znf"/>
</dbReference>
<evidence type="ECO:0000256" key="1">
    <source>
        <dbReference type="ARBA" id="ARBA00023163"/>
    </source>
</evidence>
<feature type="binding site" evidence="2">
    <location>
        <position position="23"/>
    </location>
    <ligand>
        <name>Zn(2+)</name>
        <dbReference type="ChEBI" id="CHEBI:29105"/>
    </ligand>
</feature>
<comment type="similarity">
    <text evidence="2">Belongs to the archaeal Spt4 family.</text>
</comment>
<dbReference type="EMBL" id="AE017199">
    <property type="protein sequence ID" value="AAR39084.1"/>
    <property type="molecule type" value="Genomic_DNA"/>
</dbReference>
<comment type="subunit">
    <text evidence="2">Heterodimer composed of Spt4 and Spt5.</text>
</comment>
<dbReference type="GO" id="GO:0008270">
    <property type="term" value="F:zinc ion binding"/>
    <property type="evidence" value="ECO:0007669"/>
    <property type="project" value="UniProtKB-UniRule"/>
</dbReference>
<dbReference type="InterPro" id="IPR007178">
    <property type="entry name" value="Spt4_arch"/>
</dbReference>
<dbReference type="KEGG" id="neq:NEQ231"/>
<keyword evidence="1 2" id="KW-0804">Transcription</keyword>
<dbReference type="InterPro" id="IPR029040">
    <property type="entry name" value="RPABC4/Spt4"/>
</dbReference>
<gene>
    <name evidence="2" type="primary">spt4</name>
    <name evidence="4" type="ordered locus">NEQ231</name>
</gene>
<evidence type="ECO:0000313" key="4">
    <source>
        <dbReference type="EMBL" id="AAR39084.1"/>
    </source>
</evidence>
<dbReference type="Proteomes" id="UP000000578">
    <property type="component" value="Chromosome"/>
</dbReference>
<evidence type="ECO:0000313" key="5">
    <source>
        <dbReference type="Proteomes" id="UP000000578"/>
    </source>
</evidence>
<comment type="function">
    <text evidence="2">Stimulates transcription elongation.</text>
</comment>
<dbReference type="SMART" id="SM01389">
    <property type="entry name" value="Spt4"/>
    <property type="match status" value="1"/>
</dbReference>
<feature type="binding site" evidence="2">
    <location>
        <position position="12"/>
    </location>
    <ligand>
        <name>Zn(2+)</name>
        <dbReference type="ChEBI" id="CHEBI:29105"/>
    </ligand>
</feature>
<keyword evidence="2" id="KW-0479">Metal-binding</keyword>
<dbReference type="InterPro" id="IPR038589">
    <property type="entry name" value="Spt4_dom_sf"/>
</dbReference>
<dbReference type="PANTHER" id="PTHR40704">
    <property type="entry name" value="TRANSCRIPTION ELONGATION FACTOR SPT4"/>
    <property type="match status" value="1"/>
</dbReference>
<dbReference type="Gene3D" id="2.20.28.90">
    <property type="match status" value="1"/>
</dbReference>
<dbReference type="SUPFAM" id="SSF63393">
    <property type="entry name" value="RNA polymerase subunits"/>
    <property type="match status" value="1"/>
</dbReference>
<evidence type="ECO:0000259" key="3">
    <source>
        <dbReference type="SMART" id="SM01389"/>
    </source>
</evidence>
<name>Q74NE2_NANEQ</name>
<feature type="binding site" evidence="2">
    <location>
        <position position="9"/>
    </location>
    <ligand>
        <name>Zn(2+)</name>
        <dbReference type="ChEBI" id="CHEBI:29105"/>
    </ligand>
</feature>
<feature type="binding site" evidence="2">
    <location>
        <position position="26"/>
    </location>
    <ligand>
        <name>Zn(2+)</name>
        <dbReference type="ChEBI" id="CHEBI:29105"/>
    </ligand>
</feature>
<accession>Q74NE2</accession>
<keyword evidence="2" id="KW-0862">Zinc</keyword>
<evidence type="ECO:0000256" key="2">
    <source>
        <dbReference type="HAMAP-Rule" id="MF_00949"/>
    </source>
</evidence>
<dbReference type="GO" id="GO:0006355">
    <property type="term" value="P:regulation of DNA-templated transcription"/>
    <property type="evidence" value="ECO:0007669"/>
    <property type="project" value="UniProtKB-UniRule"/>
</dbReference>
<organism evidence="4 5">
    <name type="scientific">Nanoarchaeum equitans (strain Kin4-M)</name>
    <dbReference type="NCBI Taxonomy" id="228908"/>
    <lineage>
        <taxon>Archaea</taxon>
        <taxon>Nanobdellota</taxon>
        <taxon>Candidatus Nanoarchaeia</taxon>
        <taxon>Nanoarchaeales</taxon>
        <taxon>Nanoarchaeaceae</taxon>
        <taxon>Nanoarchaeum</taxon>
    </lineage>
</organism>
<keyword evidence="2" id="KW-0805">Transcription regulation</keyword>
<dbReference type="AlphaFoldDB" id="Q74NE2"/>
<proteinExistence type="inferred from homology"/>
<feature type="domain" description="Spt4/RpoE2 zinc finger" evidence="3">
    <location>
        <begin position="6"/>
        <end position="65"/>
    </location>
</feature>
<sequence>MPKPKRKVCLKCKAILPMDVEKCPYCGGTEFTTEFEGIIIIVNKEKSEVAKVAGIDKEGKFAIKI</sequence>
<dbReference type="PANTHER" id="PTHR40704:SF1">
    <property type="entry name" value="TRANSCRIPTION ELONGATION FACTOR SPT4"/>
    <property type="match status" value="1"/>
</dbReference>
<keyword evidence="5" id="KW-1185">Reference proteome</keyword>
<protein>
    <recommendedName>
        <fullName evidence="2">Transcription elongation factor Spt4</fullName>
    </recommendedName>
</protein>